<dbReference type="GeneID" id="82150534"/>
<organism evidence="1 2">
    <name type="scientific">Duncaniella freteri</name>
    <dbReference type="NCBI Taxonomy" id="2530391"/>
    <lineage>
        <taxon>Bacteria</taxon>
        <taxon>Pseudomonadati</taxon>
        <taxon>Bacteroidota</taxon>
        <taxon>Bacteroidia</taxon>
        <taxon>Bacteroidales</taxon>
        <taxon>Muribaculaceae</taxon>
        <taxon>Duncaniella</taxon>
    </lineage>
</organism>
<evidence type="ECO:0000313" key="1">
    <source>
        <dbReference type="EMBL" id="TGG36576.1"/>
    </source>
</evidence>
<dbReference type="EMBL" id="SJSA01000002">
    <property type="protein sequence ID" value="TGG36576.1"/>
    <property type="molecule type" value="Genomic_DNA"/>
</dbReference>
<gene>
    <name evidence="1" type="ORF">EZ315_12105</name>
</gene>
<keyword evidence="2" id="KW-1185">Reference proteome</keyword>
<name>A0A4Z0V457_9BACT</name>
<comment type="caution">
    <text evidence="1">The sequence shown here is derived from an EMBL/GenBank/DDBJ whole genome shotgun (WGS) entry which is preliminary data.</text>
</comment>
<reference evidence="1 2" key="1">
    <citation type="submission" date="2019-02" db="EMBL/GenBank/DDBJ databases">
        <title>Isolation and identification of novel species under the genus Muribaculum.</title>
        <authorList>
            <person name="Miyake S."/>
            <person name="Ding Y."/>
            <person name="Low A."/>
            <person name="Soh M."/>
            <person name="Seedorf H."/>
        </authorList>
    </citation>
    <scope>NUCLEOTIDE SEQUENCE [LARGE SCALE GENOMIC DNA]</scope>
    <source>
        <strain evidence="1 2">TLL-A3</strain>
    </source>
</reference>
<proteinExistence type="predicted"/>
<protein>
    <submittedName>
        <fullName evidence="1">Uncharacterized protein</fullName>
    </submittedName>
</protein>
<accession>A0A4Z0V457</accession>
<dbReference type="AlphaFoldDB" id="A0A4Z0V457"/>
<dbReference type="RefSeq" id="WP_123611611.1">
    <property type="nucleotide sequence ID" value="NZ_SJSA01000002.1"/>
</dbReference>
<evidence type="ECO:0000313" key="2">
    <source>
        <dbReference type="Proteomes" id="UP000297635"/>
    </source>
</evidence>
<dbReference type="Proteomes" id="UP000297635">
    <property type="component" value="Unassembled WGS sequence"/>
</dbReference>
<sequence length="112" mass="13139">MGYKLHVAEEYQVRHNSSDAFSNRSAEINRMLHENCPDLTWMGEDVECSEQLKVPRSDLADLIGKIVADREDFDKWLKLYDIQESVDDVIRIIAGWISKSDQRNDYVVLTWY</sequence>